<feature type="compositionally biased region" description="Low complexity" evidence="2">
    <location>
        <begin position="105"/>
        <end position="119"/>
    </location>
</feature>
<feature type="region of interest" description="Disordered" evidence="2">
    <location>
        <begin position="94"/>
        <end position="128"/>
    </location>
</feature>
<reference evidence="3 4" key="1">
    <citation type="submission" date="2017-04" db="EMBL/GenBank/DDBJ databases">
        <title>Novel microbial lineages endemic to geothermal iron-oxide mats fill important gaps in the evolutionary history of Archaea.</title>
        <authorList>
            <person name="Jay Z.J."/>
            <person name="Beam J.P."/>
            <person name="Dlakic M."/>
            <person name="Rusch D.B."/>
            <person name="Kozubal M.A."/>
            <person name="Inskeep W.P."/>
        </authorList>
    </citation>
    <scope>NUCLEOTIDE SEQUENCE [LARGE SCALE GENOMIC DNA]</scope>
    <source>
        <strain evidence="3">ECH_B_SAG-G06</strain>
    </source>
</reference>
<feature type="coiled-coil region" evidence="1">
    <location>
        <begin position="57"/>
        <end position="84"/>
    </location>
</feature>
<evidence type="ECO:0000256" key="2">
    <source>
        <dbReference type="SAM" id="MobiDB-lite"/>
    </source>
</evidence>
<evidence type="ECO:0000256" key="1">
    <source>
        <dbReference type="SAM" id="Coils"/>
    </source>
</evidence>
<accession>A0A2R6BZL5</accession>
<gene>
    <name evidence="3" type="ORF">B9Q12_03020</name>
</gene>
<protein>
    <submittedName>
        <fullName evidence="3">Uncharacterized protein</fullName>
    </submittedName>
</protein>
<evidence type="ECO:0000313" key="3">
    <source>
        <dbReference type="EMBL" id="PSO04098.1"/>
    </source>
</evidence>
<organism evidence="3 4">
    <name type="scientific">Candidatus Marsarchaeota G2 archaeon ECH_B_SAG-G06</name>
    <dbReference type="NCBI Taxonomy" id="1978166"/>
    <lineage>
        <taxon>Archaea</taxon>
        <taxon>Candidatus Marsarchaeota</taxon>
        <taxon>Candidatus Marsarchaeota group 2</taxon>
    </lineage>
</organism>
<proteinExistence type="predicted"/>
<dbReference type="Proteomes" id="UP000240582">
    <property type="component" value="Unassembled WGS sequence"/>
</dbReference>
<comment type="caution">
    <text evidence="3">The sequence shown here is derived from an EMBL/GenBank/DDBJ whole genome shotgun (WGS) entry which is preliminary data.</text>
</comment>
<dbReference type="AlphaFoldDB" id="A0A2R6BZL5"/>
<sequence>MSVNIQISKEVHGKLEEIAKNIESLTGKRPSIEQVLVALIEVYTKSANVDPSRIDMLIDVWGRLDSLEKRIEKLEKESSSQQVQEQPVKATQIEAAKKSKQESGTPVVAVPTKPVTQKQETQKGQEQPKDRFLEFMQNVFVYPLDKLRKPRDQIEKLVKEKQIEIMTVNGQELVVYRPAIDQLLKKLPIPLSEKQKLEPKERRLLDTLHDAGIVVEDAVSGKIREV</sequence>
<evidence type="ECO:0000313" key="4">
    <source>
        <dbReference type="Proteomes" id="UP000240582"/>
    </source>
</evidence>
<keyword evidence="1" id="KW-0175">Coiled coil</keyword>
<dbReference type="EMBL" id="NEXN01000055">
    <property type="protein sequence ID" value="PSO04098.1"/>
    <property type="molecule type" value="Genomic_DNA"/>
</dbReference>
<name>A0A2R6BZL5_9ARCH</name>